<evidence type="ECO:0000313" key="4">
    <source>
        <dbReference type="EMBL" id="HBJ08637.1"/>
    </source>
</evidence>
<dbReference type="SUPFAM" id="SSF52266">
    <property type="entry name" value="SGNH hydrolase"/>
    <property type="match status" value="1"/>
</dbReference>
<evidence type="ECO:0000259" key="3">
    <source>
        <dbReference type="Pfam" id="PF03629"/>
    </source>
</evidence>
<sequence>MKKIAVIAFLAFISTTLFAKVKLPGVLADNMVLQQQSQVKLWGEAKPGSIVNIKPSWAKRSYSTTTGKDGKWIQQITTPVAGGPYEITFNDGEKTTLKNILIGEVWFCSGQSNMEMPVQGFDRQPVNNIQDILIKAKKEVPIRFCNIPRITAKTPQSDCETRWEEHTPEGVARASATAYFFAKYLNEVLDVPIGLIISNWGGSKVEPWMSIEALTPFKDEVDISHLTNDKPVGPKQVLPGVLYNAMISPVINYTIKGMIWYQGESNRGQEELYGRLMPAFVKDLRQKWGLGDFPFYYVQIAPFQYDGVDKTSSAKLREVQLRNMNEIPNSGMAVTLDIGEKTKIHPAEKEKVGNRLAYWALAKTYNKNNFGYSGPIYKSIEIKGNKIYVNFSNAPKGVAPLETELPDFEIAGEDKIFYPAKAVIEAKSGRLGVSSPQVPNPVAVRYAYKNFVVGSLFDVYGLPASSFRSDNWEIK</sequence>
<dbReference type="GeneID" id="92929090"/>
<feature type="domain" description="Sialate O-acetylesterase" evidence="3">
    <location>
        <begin position="104"/>
        <end position="357"/>
    </location>
</feature>
<dbReference type="EMBL" id="DNWC01000085">
    <property type="protein sequence ID" value="HBJ08637.1"/>
    <property type="molecule type" value="Genomic_DNA"/>
</dbReference>
<dbReference type="Gene3D" id="3.40.50.1110">
    <property type="entry name" value="SGNH hydrolase"/>
    <property type="match status" value="1"/>
</dbReference>
<keyword evidence="2" id="KW-0732">Signal</keyword>
<dbReference type="PANTHER" id="PTHR22901:SF0">
    <property type="entry name" value="SIALATE O-ACETYLESTERASE"/>
    <property type="match status" value="1"/>
</dbReference>
<keyword evidence="1" id="KW-0378">Hydrolase</keyword>
<evidence type="ECO:0000313" key="5">
    <source>
        <dbReference type="Proteomes" id="UP000262954"/>
    </source>
</evidence>
<dbReference type="Pfam" id="PF03629">
    <property type="entry name" value="SASA"/>
    <property type="match status" value="1"/>
</dbReference>
<dbReference type="InterPro" id="IPR013783">
    <property type="entry name" value="Ig-like_fold"/>
</dbReference>
<dbReference type="RefSeq" id="WP_022600199.1">
    <property type="nucleotide sequence ID" value="NZ_AP028032.1"/>
</dbReference>
<dbReference type="InterPro" id="IPR036514">
    <property type="entry name" value="SGNH_hydro_sf"/>
</dbReference>
<proteinExistence type="predicted"/>
<evidence type="ECO:0000256" key="2">
    <source>
        <dbReference type="SAM" id="SignalP"/>
    </source>
</evidence>
<dbReference type="Gene3D" id="2.60.40.10">
    <property type="entry name" value="Immunoglobulins"/>
    <property type="match status" value="1"/>
</dbReference>
<dbReference type="GO" id="GO:0001681">
    <property type="term" value="F:sialate O-acetylesterase activity"/>
    <property type="evidence" value="ECO:0007669"/>
    <property type="project" value="InterPro"/>
</dbReference>
<protein>
    <submittedName>
        <fullName evidence="4">Sialate O-acetylesterase</fullName>
    </submittedName>
</protein>
<gene>
    <name evidence="4" type="ORF">DDY73_06485</name>
</gene>
<organism evidence="4 5">
    <name type="scientific">Coprobacter fastidiosus</name>
    <dbReference type="NCBI Taxonomy" id="1099853"/>
    <lineage>
        <taxon>Bacteria</taxon>
        <taxon>Pseudomonadati</taxon>
        <taxon>Bacteroidota</taxon>
        <taxon>Bacteroidia</taxon>
        <taxon>Bacteroidales</taxon>
        <taxon>Barnesiellaceae</taxon>
        <taxon>Coprobacter</taxon>
    </lineage>
</organism>
<feature type="chain" id="PRO_5016626139" evidence="2">
    <location>
        <begin position="20"/>
        <end position="475"/>
    </location>
</feature>
<dbReference type="InterPro" id="IPR039329">
    <property type="entry name" value="SIAE"/>
</dbReference>
<name>A0A354M298_9BACT</name>
<feature type="signal peptide" evidence="2">
    <location>
        <begin position="1"/>
        <end position="19"/>
    </location>
</feature>
<dbReference type="PANTHER" id="PTHR22901">
    <property type="entry name" value="SIALATE O-ACETYLESTERASE"/>
    <property type="match status" value="1"/>
</dbReference>
<dbReference type="Proteomes" id="UP000262954">
    <property type="component" value="Unassembled WGS sequence"/>
</dbReference>
<dbReference type="GO" id="GO:0005975">
    <property type="term" value="P:carbohydrate metabolic process"/>
    <property type="evidence" value="ECO:0007669"/>
    <property type="project" value="TreeGrafter"/>
</dbReference>
<evidence type="ECO:0000256" key="1">
    <source>
        <dbReference type="ARBA" id="ARBA00022801"/>
    </source>
</evidence>
<comment type="caution">
    <text evidence="4">The sequence shown here is derived from an EMBL/GenBank/DDBJ whole genome shotgun (WGS) entry which is preliminary data.</text>
</comment>
<accession>A0A354M298</accession>
<reference evidence="4 5" key="1">
    <citation type="journal article" date="2018" name="Nat. Biotechnol.">
        <title>A standardized bacterial taxonomy based on genome phylogeny substantially revises the tree of life.</title>
        <authorList>
            <person name="Parks D.H."/>
            <person name="Chuvochina M."/>
            <person name="Waite D.W."/>
            <person name="Rinke C."/>
            <person name="Skarshewski A."/>
            <person name="Chaumeil P.A."/>
            <person name="Hugenholtz P."/>
        </authorList>
    </citation>
    <scope>NUCLEOTIDE SEQUENCE [LARGE SCALE GENOMIC DNA]</scope>
    <source>
        <strain evidence="4">UBA11482</strain>
    </source>
</reference>
<dbReference type="AlphaFoldDB" id="A0A354M298"/>
<dbReference type="InterPro" id="IPR005181">
    <property type="entry name" value="SASA"/>
</dbReference>